<evidence type="ECO:0000259" key="6">
    <source>
        <dbReference type="PROSITE" id="PS51783"/>
    </source>
</evidence>
<evidence type="ECO:0008006" key="9">
    <source>
        <dbReference type="Google" id="ProtNLM"/>
    </source>
</evidence>
<keyword evidence="8" id="KW-1185">Reference proteome</keyword>
<dbReference type="InterPro" id="IPR019775">
    <property type="entry name" value="WD40_repeat_CS"/>
</dbReference>
<dbReference type="InterPro" id="IPR050865">
    <property type="entry name" value="BEACH_Domain"/>
</dbReference>
<dbReference type="InterPro" id="IPR011993">
    <property type="entry name" value="PH-like_dom_sf"/>
</dbReference>
<reference evidence="7 8" key="1">
    <citation type="submission" date="2024-01" db="EMBL/GenBank/DDBJ databases">
        <title>The genome of the rayed Mediterranean limpet Patella caerulea (Linnaeus, 1758).</title>
        <authorList>
            <person name="Anh-Thu Weber A."/>
            <person name="Halstead-Nussloch G."/>
        </authorList>
    </citation>
    <scope>NUCLEOTIDE SEQUENCE [LARGE SCALE GENOMIC DNA]</scope>
    <source>
        <strain evidence="7">AATW-2023a</strain>
        <tissue evidence="7">Whole specimen</tissue>
    </source>
</reference>
<dbReference type="InterPro" id="IPR015943">
    <property type="entry name" value="WD40/YVTN_repeat-like_dom_sf"/>
</dbReference>
<dbReference type="CDD" id="cd06071">
    <property type="entry name" value="Beach"/>
    <property type="match status" value="1"/>
</dbReference>
<dbReference type="InterPro" id="IPR036372">
    <property type="entry name" value="BEACH_dom_sf"/>
</dbReference>
<dbReference type="Gene3D" id="2.130.10.10">
    <property type="entry name" value="YVTN repeat-like/Quinoprotein amine dehydrogenase"/>
    <property type="match status" value="2"/>
</dbReference>
<feature type="repeat" description="WD" evidence="3">
    <location>
        <begin position="887"/>
        <end position="921"/>
    </location>
</feature>
<evidence type="ECO:0000256" key="4">
    <source>
        <dbReference type="SAM" id="SignalP"/>
    </source>
</evidence>
<dbReference type="Proteomes" id="UP001347796">
    <property type="component" value="Unassembled WGS sequence"/>
</dbReference>
<dbReference type="SMART" id="SM00320">
    <property type="entry name" value="WD40"/>
    <property type="match status" value="6"/>
</dbReference>
<proteinExistence type="predicted"/>
<dbReference type="PANTHER" id="PTHR13743:SF123">
    <property type="entry name" value="PROTEIN FAN"/>
    <property type="match status" value="1"/>
</dbReference>
<evidence type="ECO:0000256" key="3">
    <source>
        <dbReference type="PROSITE-ProRule" id="PRU00221"/>
    </source>
</evidence>
<gene>
    <name evidence="7" type="ORF">SNE40_007040</name>
</gene>
<keyword evidence="4" id="KW-0732">Signal</keyword>
<dbReference type="Pfam" id="PF00400">
    <property type="entry name" value="WD40"/>
    <property type="match status" value="6"/>
</dbReference>
<dbReference type="InterPro" id="IPR023362">
    <property type="entry name" value="PH-BEACH_dom"/>
</dbReference>
<feature type="repeat" description="WD" evidence="3">
    <location>
        <begin position="761"/>
        <end position="795"/>
    </location>
</feature>
<dbReference type="PROSITE" id="PS00678">
    <property type="entry name" value="WD_REPEATS_1"/>
    <property type="match status" value="1"/>
</dbReference>
<feature type="signal peptide" evidence="4">
    <location>
        <begin position="1"/>
        <end position="18"/>
    </location>
</feature>
<feature type="chain" id="PRO_5042886117" description="Protein FAN" evidence="4">
    <location>
        <begin position="19"/>
        <end position="921"/>
    </location>
</feature>
<dbReference type="Gene3D" id="2.30.29.30">
    <property type="entry name" value="Pleckstrin-homology domain (PH domain)/Phosphotyrosine-binding domain (PTB)"/>
    <property type="match status" value="1"/>
</dbReference>
<organism evidence="7 8">
    <name type="scientific">Patella caerulea</name>
    <name type="common">Rayed Mediterranean limpet</name>
    <dbReference type="NCBI Taxonomy" id="87958"/>
    <lineage>
        <taxon>Eukaryota</taxon>
        <taxon>Metazoa</taxon>
        <taxon>Spiralia</taxon>
        <taxon>Lophotrochozoa</taxon>
        <taxon>Mollusca</taxon>
        <taxon>Gastropoda</taxon>
        <taxon>Patellogastropoda</taxon>
        <taxon>Patelloidea</taxon>
        <taxon>Patellidae</taxon>
        <taxon>Patella</taxon>
    </lineage>
</organism>
<evidence type="ECO:0000259" key="5">
    <source>
        <dbReference type="PROSITE" id="PS50197"/>
    </source>
</evidence>
<dbReference type="SUPFAM" id="SSF50978">
    <property type="entry name" value="WD40 repeat-like"/>
    <property type="match status" value="1"/>
</dbReference>
<evidence type="ECO:0000256" key="1">
    <source>
        <dbReference type="ARBA" id="ARBA00022574"/>
    </source>
</evidence>
<dbReference type="EMBL" id="JAZGQO010000006">
    <property type="protein sequence ID" value="KAK6184596.1"/>
    <property type="molecule type" value="Genomic_DNA"/>
</dbReference>
<dbReference type="InterPro" id="IPR057496">
    <property type="entry name" value="FAN-like_PH"/>
</dbReference>
<evidence type="ECO:0000256" key="2">
    <source>
        <dbReference type="ARBA" id="ARBA00022737"/>
    </source>
</evidence>
<dbReference type="SUPFAM" id="SSF81837">
    <property type="entry name" value="BEACH domain"/>
    <property type="match status" value="1"/>
</dbReference>
<dbReference type="SUPFAM" id="SSF50729">
    <property type="entry name" value="PH domain-like"/>
    <property type="match status" value="1"/>
</dbReference>
<dbReference type="InterPro" id="IPR001680">
    <property type="entry name" value="WD40_rpt"/>
</dbReference>
<dbReference type="InterPro" id="IPR036322">
    <property type="entry name" value="WD40_repeat_dom_sf"/>
</dbReference>
<comment type="caution">
    <text evidence="7">The sequence shown here is derived from an EMBL/GenBank/DDBJ whole genome shotgun (WGS) entry which is preliminary data.</text>
</comment>
<keyword evidence="2" id="KW-0677">Repeat</keyword>
<name>A0AAN8JWX1_PATCE</name>
<feature type="domain" description="BEACH" evidence="5">
    <location>
        <begin position="284"/>
        <end position="569"/>
    </location>
</feature>
<dbReference type="SMART" id="SM01026">
    <property type="entry name" value="Beach"/>
    <property type="match status" value="1"/>
</dbReference>
<dbReference type="Pfam" id="PF25400">
    <property type="entry name" value="PH_FAN"/>
    <property type="match status" value="1"/>
</dbReference>
<evidence type="ECO:0000313" key="7">
    <source>
        <dbReference type="EMBL" id="KAK6184596.1"/>
    </source>
</evidence>
<evidence type="ECO:0000313" key="8">
    <source>
        <dbReference type="Proteomes" id="UP001347796"/>
    </source>
</evidence>
<sequence>MNLYSVIKLLFIFRFSLLLLEPGEIYFEDFSVYYYPVGLPEAEAIKKKQRGHLKICSKSIVFVPKEIHLPIIKFPMKYVSLIEEWSGGLFSKLDAKDKVLKIESEQMIEMKEKNIIAPFVFRKETAEYIFSLNYATLEDTLPQMCQLQRASTLPKSDQSAMINAIVLSRQSRVKFNTSWLEDLYERIVLESRGDRITPLSTNPGRIMLTSSRLYFQPFNNIDRWPVLKIRLKDITRVIRRRFLLRQLGLEIYCNDKAQLAHLYLSFKTEEDRNDLYEKMLLIPDLELEDWGQEDMALKWQSGHISNYDYLLYLNSMADRSFNDLTQYPVMPWVISDYTSSTLDLNNISTFRDLSKPIGALNSERLERILERYVDMPEPKFMYGSHYSTPGYVLFYLARRAPEYVLCLQNGKFDHPDRMFNDLQDTWNNCLVGAADFKELVPEFYNGEGDFLKHTKVVNFGFRQDGRPVDDVKLPPWADDPADFISKLRQALECDYVSQNLHNWIDLIFGYKQRGLEAEKANNLFYYLTYEGAIDIDSFKDFNERSSMETQIMEFGQTPKQLFMTPHPHRFSSMPIPRSAISQDCKNNNTVTTQPKVNDMPEEPPIELSKSNVKTMSLEDLQNMDIYLQYSLHREAVTDARLSPDTPNIFSVSQDNLLKMYSLEDRRQLRSVNMSSMALSSCIVMPDNKTIVVGSWDNHVYFYSIEYGRVKETLSAHDDAVSSLAWKSNLLYTASWDSTIKIWEYIQDSSTNTFQTPEYMSQLDHDCGVTCFTLDDPVSFLVSGTIDGSLCIWDLSPSHNHYMSNQIPVHQDRINAILISPDRRRILSCGADRLLKVIDTATCTEIFTKDIHSEYLCMNWVGSIAIMGDSVGFINVWDIEKAQQVHRWKAHEGAVMSLDIGQDRCILTGGADKSVKLWKPNI</sequence>
<feature type="repeat" description="WD" evidence="3">
    <location>
        <begin position="629"/>
        <end position="670"/>
    </location>
</feature>
<feature type="domain" description="BEACH-type PH" evidence="6">
    <location>
        <begin position="182"/>
        <end position="280"/>
    </location>
</feature>
<accession>A0AAN8JWX1</accession>
<protein>
    <recommendedName>
        <fullName evidence="9">Protein FAN</fullName>
    </recommendedName>
</protein>
<feature type="repeat" description="WD" evidence="3">
    <location>
        <begin position="713"/>
        <end position="752"/>
    </location>
</feature>
<dbReference type="AlphaFoldDB" id="A0AAN8JWX1"/>
<dbReference type="PANTHER" id="PTHR13743">
    <property type="entry name" value="BEIGE/BEACH-RELATED"/>
    <property type="match status" value="1"/>
</dbReference>
<dbReference type="PROSITE" id="PS51783">
    <property type="entry name" value="PH_BEACH"/>
    <property type="match status" value="1"/>
</dbReference>
<dbReference type="CDD" id="cd00200">
    <property type="entry name" value="WD40"/>
    <property type="match status" value="1"/>
</dbReference>
<dbReference type="Pfam" id="PF02138">
    <property type="entry name" value="Beach"/>
    <property type="match status" value="1"/>
</dbReference>
<dbReference type="PROSITE" id="PS50082">
    <property type="entry name" value="WD_REPEATS_2"/>
    <property type="match status" value="4"/>
</dbReference>
<dbReference type="PROSITE" id="PS50197">
    <property type="entry name" value="BEACH"/>
    <property type="match status" value="1"/>
</dbReference>
<dbReference type="InterPro" id="IPR000409">
    <property type="entry name" value="BEACH_dom"/>
</dbReference>
<dbReference type="Gene3D" id="1.10.1540.10">
    <property type="entry name" value="BEACH domain"/>
    <property type="match status" value="1"/>
</dbReference>
<dbReference type="FunFam" id="1.10.1540.10:FF:000001">
    <property type="entry name" value="neurobeachin isoform X1"/>
    <property type="match status" value="1"/>
</dbReference>
<keyword evidence="1 3" id="KW-0853">WD repeat</keyword>
<dbReference type="PROSITE" id="PS50294">
    <property type="entry name" value="WD_REPEATS_REGION"/>
    <property type="match status" value="2"/>
</dbReference>